<gene>
    <name evidence="10" type="ORF">C8N44_11189</name>
</gene>
<dbReference type="InterPro" id="IPR045380">
    <property type="entry name" value="LD_TPept_scaffold_dom"/>
</dbReference>
<comment type="pathway">
    <text evidence="1 7">Cell wall biogenesis; peptidoglycan biosynthesis.</text>
</comment>
<proteinExistence type="inferred from homology"/>
<keyword evidence="6 7" id="KW-0961">Cell wall biogenesis/degradation</keyword>
<organism evidence="10 11">
    <name type="scientific">Allosediminivita pacifica</name>
    <dbReference type="NCBI Taxonomy" id="1267769"/>
    <lineage>
        <taxon>Bacteria</taxon>
        <taxon>Pseudomonadati</taxon>
        <taxon>Pseudomonadota</taxon>
        <taxon>Alphaproteobacteria</taxon>
        <taxon>Rhodobacterales</taxon>
        <taxon>Paracoccaceae</taxon>
        <taxon>Allosediminivita</taxon>
    </lineage>
</organism>
<dbReference type="AlphaFoldDB" id="A0A2T6AVB8"/>
<dbReference type="RefSeq" id="WP_107976161.1">
    <property type="nucleotide sequence ID" value="NZ_BMEZ01000013.1"/>
</dbReference>
<dbReference type="PANTHER" id="PTHR41533:SF2">
    <property type="entry name" value="BLR7131 PROTEIN"/>
    <property type="match status" value="1"/>
</dbReference>
<feature type="domain" description="L,D-TPase catalytic" evidence="9">
    <location>
        <begin position="305"/>
        <end position="480"/>
    </location>
</feature>
<evidence type="ECO:0000256" key="7">
    <source>
        <dbReference type="PROSITE-ProRule" id="PRU01373"/>
    </source>
</evidence>
<dbReference type="OrthoDB" id="9778545at2"/>
<evidence type="ECO:0000259" key="9">
    <source>
        <dbReference type="PROSITE" id="PS52029"/>
    </source>
</evidence>
<dbReference type="Gene3D" id="2.40.440.10">
    <property type="entry name" value="L,D-transpeptidase catalytic domain-like"/>
    <property type="match status" value="1"/>
</dbReference>
<dbReference type="SUPFAM" id="SSF47090">
    <property type="entry name" value="PGBD-like"/>
    <property type="match status" value="1"/>
</dbReference>
<dbReference type="InterPro" id="IPR002477">
    <property type="entry name" value="Peptidoglycan-bd-like"/>
</dbReference>
<keyword evidence="5 7" id="KW-0573">Peptidoglycan synthesis</keyword>
<dbReference type="PROSITE" id="PS52029">
    <property type="entry name" value="LD_TPASE"/>
    <property type="match status" value="1"/>
</dbReference>
<dbReference type="PANTHER" id="PTHR41533">
    <property type="entry name" value="L,D-TRANSPEPTIDASE HI_1667-RELATED"/>
    <property type="match status" value="1"/>
</dbReference>
<feature type="signal peptide" evidence="8">
    <location>
        <begin position="1"/>
        <end position="32"/>
    </location>
</feature>
<evidence type="ECO:0000256" key="8">
    <source>
        <dbReference type="SAM" id="SignalP"/>
    </source>
</evidence>
<evidence type="ECO:0000256" key="4">
    <source>
        <dbReference type="ARBA" id="ARBA00022960"/>
    </source>
</evidence>
<dbReference type="InterPro" id="IPR052905">
    <property type="entry name" value="LD-transpeptidase_YkuD-like"/>
</dbReference>
<dbReference type="Pfam" id="PF03734">
    <property type="entry name" value="YkuD"/>
    <property type="match status" value="1"/>
</dbReference>
<dbReference type="GO" id="GO:0016740">
    <property type="term" value="F:transferase activity"/>
    <property type="evidence" value="ECO:0007669"/>
    <property type="project" value="UniProtKB-KW"/>
</dbReference>
<sequence>MTDDRRVTAGRLMRASCLAAALLAAMPVMSKAEGTSLLQLTAYKQAVAEQVSDSDGVADFYRARDFAPIWTGEGAEDQARRAALLEAFSTTHAHGLPEGRYDAKAWMRRMSDARTERERGLLEVELTRLYLRFAHDIQSGILEPGEVVSAIKREPPRRDNAELLARLTDEEPRAVFRTLAPQSPEYARLMREKMRLERLISRGGWGPSLQNARLERGDSGREVVELRDRLIAMGYLKPTLSADYDAALEAAVIDFQLAHGLETDGIAGGNTLSEINVSAEERLESVIVAMERERWLNFPGGPGERHVRVNLVDFHAQIIDDGKLTFATRSVIGHQDRDRQTPEFSDEMEHMVVNPSWYVPRSIIVNEYLPRLRQNPGAVGHIQVVDSRGRVVSRNQSFAQYSASSFPFSMRQPPGPGNALGTVKFMFPNRYAIYLHDTPSKSLFDRDVRTFSHGCIRLSDPHEFAYTLLARQSSDPVGDFQRALRGGGERKISLEQKVPVHLIYRTAYTQAKGPVQYRRDVYGRDARLWDALAAAGVALTGRAS</sequence>
<dbReference type="CDD" id="cd16913">
    <property type="entry name" value="YkuD_like"/>
    <property type="match status" value="1"/>
</dbReference>
<comment type="caution">
    <text evidence="10">The sequence shown here is derived from an EMBL/GenBank/DDBJ whole genome shotgun (WGS) entry which is preliminary data.</text>
</comment>
<comment type="similarity">
    <text evidence="2">Belongs to the YkuD family.</text>
</comment>
<evidence type="ECO:0000256" key="3">
    <source>
        <dbReference type="ARBA" id="ARBA00022679"/>
    </source>
</evidence>
<evidence type="ECO:0000256" key="5">
    <source>
        <dbReference type="ARBA" id="ARBA00022984"/>
    </source>
</evidence>
<dbReference type="Pfam" id="PF01471">
    <property type="entry name" value="PG_binding_1"/>
    <property type="match status" value="1"/>
</dbReference>
<evidence type="ECO:0000256" key="6">
    <source>
        <dbReference type="ARBA" id="ARBA00023316"/>
    </source>
</evidence>
<dbReference type="Gene3D" id="1.10.101.10">
    <property type="entry name" value="PGBD-like superfamily/PGBD"/>
    <property type="match status" value="1"/>
</dbReference>
<keyword evidence="3" id="KW-0808">Transferase</keyword>
<dbReference type="InterPro" id="IPR036366">
    <property type="entry name" value="PGBDSf"/>
</dbReference>
<evidence type="ECO:0000256" key="2">
    <source>
        <dbReference type="ARBA" id="ARBA00005992"/>
    </source>
</evidence>
<keyword evidence="11" id="KW-1185">Reference proteome</keyword>
<feature type="active site" description="Proton donor/acceptor" evidence="7">
    <location>
        <position position="436"/>
    </location>
</feature>
<dbReference type="SUPFAM" id="SSF141523">
    <property type="entry name" value="L,D-transpeptidase catalytic domain-like"/>
    <property type="match status" value="1"/>
</dbReference>
<evidence type="ECO:0000313" key="11">
    <source>
        <dbReference type="Proteomes" id="UP000244069"/>
    </source>
</evidence>
<evidence type="ECO:0000313" key="10">
    <source>
        <dbReference type="EMBL" id="PTX47758.1"/>
    </source>
</evidence>
<dbReference type="UniPathway" id="UPA00219"/>
<feature type="active site" description="Nucleophile" evidence="7">
    <location>
        <position position="455"/>
    </location>
</feature>
<feature type="chain" id="PRO_5015674902" evidence="8">
    <location>
        <begin position="33"/>
        <end position="544"/>
    </location>
</feature>
<dbReference type="GO" id="GO:0009252">
    <property type="term" value="P:peptidoglycan biosynthetic process"/>
    <property type="evidence" value="ECO:0007669"/>
    <property type="project" value="UniProtKB-UniPathway"/>
</dbReference>
<evidence type="ECO:0000256" key="1">
    <source>
        <dbReference type="ARBA" id="ARBA00004752"/>
    </source>
</evidence>
<dbReference type="Pfam" id="PF20142">
    <property type="entry name" value="Scaffold"/>
    <property type="match status" value="1"/>
</dbReference>
<dbReference type="GO" id="GO:0071555">
    <property type="term" value="P:cell wall organization"/>
    <property type="evidence" value="ECO:0007669"/>
    <property type="project" value="UniProtKB-UniRule"/>
</dbReference>
<reference evidence="10 11" key="1">
    <citation type="submission" date="2018-04" db="EMBL/GenBank/DDBJ databases">
        <title>Genomic Encyclopedia of Archaeal and Bacterial Type Strains, Phase II (KMG-II): from individual species to whole genera.</title>
        <authorList>
            <person name="Goeker M."/>
        </authorList>
    </citation>
    <scope>NUCLEOTIDE SEQUENCE [LARGE SCALE GENOMIC DNA]</scope>
    <source>
        <strain evidence="10 11">DSM 29329</strain>
    </source>
</reference>
<dbReference type="InterPro" id="IPR005490">
    <property type="entry name" value="LD_TPept_cat_dom"/>
</dbReference>
<dbReference type="GO" id="GO:0008360">
    <property type="term" value="P:regulation of cell shape"/>
    <property type="evidence" value="ECO:0007669"/>
    <property type="project" value="UniProtKB-UniRule"/>
</dbReference>
<dbReference type="EMBL" id="QBKN01000011">
    <property type="protein sequence ID" value="PTX47758.1"/>
    <property type="molecule type" value="Genomic_DNA"/>
</dbReference>
<name>A0A2T6AVB8_9RHOB</name>
<keyword evidence="4 7" id="KW-0133">Cell shape</keyword>
<dbReference type="Proteomes" id="UP000244069">
    <property type="component" value="Unassembled WGS sequence"/>
</dbReference>
<protein>
    <submittedName>
        <fullName evidence="10">Murein L,D-transpeptidase YcbB/YkuD</fullName>
    </submittedName>
</protein>
<accession>A0A2T6AVB8</accession>
<dbReference type="InterPro" id="IPR038063">
    <property type="entry name" value="Transpep_catalytic_dom"/>
</dbReference>
<dbReference type="GO" id="GO:0004180">
    <property type="term" value="F:carboxypeptidase activity"/>
    <property type="evidence" value="ECO:0007669"/>
    <property type="project" value="UniProtKB-ARBA"/>
</dbReference>
<dbReference type="InterPro" id="IPR036365">
    <property type="entry name" value="PGBD-like_sf"/>
</dbReference>
<keyword evidence="8" id="KW-0732">Signal</keyword>